<dbReference type="InterPro" id="IPR038475">
    <property type="entry name" value="RecG_C_sf"/>
</dbReference>
<organism evidence="1 2">
    <name type="scientific">Candidatus Magnetobacterium bavaricum</name>
    <dbReference type="NCBI Taxonomy" id="29290"/>
    <lineage>
        <taxon>Bacteria</taxon>
        <taxon>Pseudomonadati</taxon>
        <taxon>Nitrospirota</taxon>
        <taxon>Thermodesulfovibrionia</taxon>
        <taxon>Thermodesulfovibrionales</taxon>
        <taxon>Candidatus Magnetobacteriaceae</taxon>
        <taxon>Candidatus Magnetobacterium</taxon>
    </lineage>
</organism>
<name>A0A0F3GTQ1_9BACT</name>
<dbReference type="Pfam" id="PF13749">
    <property type="entry name" value="HATPase_c_4"/>
    <property type="match status" value="1"/>
</dbReference>
<protein>
    <submittedName>
        <fullName evidence="1">Transcriptional regulator</fullName>
    </submittedName>
</protein>
<dbReference type="PANTHER" id="PTHR30595:SF6">
    <property type="entry name" value="SCHLAFEN ALBA-2 DOMAIN-CONTAINING PROTEIN"/>
    <property type="match status" value="1"/>
</dbReference>
<accession>A0A0F3GTQ1</accession>
<proteinExistence type="predicted"/>
<sequence length="318" mass="36836">MDGLDAATVDSLLDTHCYFELTKLPYPSTRKAVMERFLKGGFILKNKDREGHFDITNLGAILFARDLHEFPNLPRESLRVIVYEGKGKLKTLKDQAWIRGYAVAFERVVDYINDQLPQNEEISKAIRQTVRMYPVEAVRELVANVIVHQDFRERGTPLIEIYSDRIEFSNPGLPVISPERFIDEYKSRNEELADVMRRLGICEKKGSGIDKVITSCEAYQLPAPNFLIQERHTKAIMYAHKSFSEMDKKDKIRACYQHCCLKHVTNEKMTNQTLRERFKLEPRNSASASRIIKDTIADKLIKEEDSNGKSRKYIPFWA</sequence>
<evidence type="ECO:0000313" key="2">
    <source>
        <dbReference type="Proteomes" id="UP000033423"/>
    </source>
</evidence>
<reference evidence="1 2" key="1">
    <citation type="submission" date="2015-02" db="EMBL/GenBank/DDBJ databases">
        <title>Single-cell genomics of uncultivated deep-branching MTB reveals a conserved set of magnetosome genes.</title>
        <authorList>
            <person name="Kolinko S."/>
            <person name="Richter M."/>
            <person name="Glockner F.O."/>
            <person name="Brachmann A."/>
            <person name="Schuler D."/>
        </authorList>
    </citation>
    <scope>NUCLEOTIDE SEQUENCE [LARGE SCALE GENOMIC DNA]</scope>
    <source>
        <strain evidence="1">TM-1</strain>
    </source>
</reference>
<gene>
    <name evidence="1" type="ORF">MBAV_002581</name>
</gene>
<dbReference type="PANTHER" id="PTHR30595">
    <property type="entry name" value="GLPR-RELATED TRANSCRIPTIONAL REPRESSOR"/>
    <property type="match status" value="1"/>
</dbReference>
<dbReference type="Proteomes" id="UP000033423">
    <property type="component" value="Unassembled WGS sequence"/>
</dbReference>
<evidence type="ECO:0000313" key="1">
    <source>
        <dbReference type="EMBL" id="KJU85227.1"/>
    </source>
</evidence>
<dbReference type="AlphaFoldDB" id="A0A0F3GTQ1"/>
<comment type="caution">
    <text evidence="1">The sequence shown here is derived from an EMBL/GenBank/DDBJ whole genome shotgun (WGS) entry which is preliminary data.</text>
</comment>
<dbReference type="Gene3D" id="3.30.565.60">
    <property type="match status" value="1"/>
</dbReference>
<dbReference type="EMBL" id="LACI01001115">
    <property type="protein sequence ID" value="KJU85227.1"/>
    <property type="molecule type" value="Genomic_DNA"/>
</dbReference>
<keyword evidence="2" id="KW-1185">Reference proteome</keyword>